<dbReference type="Proteomes" id="UP001589891">
    <property type="component" value="Unassembled WGS sequence"/>
</dbReference>
<proteinExistence type="predicted"/>
<keyword evidence="3" id="KW-1185">Reference proteome</keyword>
<name>A0ABV6SL13_AZOPA</name>
<feature type="region of interest" description="Disordered" evidence="1">
    <location>
        <begin position="42"/>
        <end position="81"/>
    </location>
</feature>
<feature type="compositionally biased region" description="Polar residues" evidence="1">
    <location>
        <begin position="72"/>
        <end position="81"/>
    </location>
</feature>
<evidence type="ECO:0000256" key="1">
    <source>
        <dbReference type="SAM" id="MobiDB-lite"/>
    </source>
</evidence>
<dbReference type="RefSeq" id="WP_376946055.1">
    <property type="nucleotide sequence ID" value="NZ_CP171449.1"/>
</dbReference>
<reference evidence="2 3" key="1">
    <citation type="submission" date="2024-09" db="EMBL/GenBank/DDBJ databases">
        <authorList>
            <person name="Sun Q."/>
            <person name="Mori K."/>
        </authorList>
    </citation>
    <scope>NUCLEOTIDE SEQUENCE [LARGE SCALE GENOMIC DNA]</scope>
    <source>
        <strain evidence="2 3">NCAIM B.01794</strain>
    </source>
</reference>
<gene>
    <name evidence="2" type="ORF">ACFFGX_11910</name>
</gene>
<comment type="caution">
    <text evidence="2">The sequence shown here is derived from an EMBL/GenBank/DDBJ whole genome shotgun (WGS) entry which is preliminary data.</text>
</comment>
<sequence length="125" mass="13533">MGYEADIIISHRKPVAVGVPFGGSGQEVPGGNDRVCIVRTDNGEPEKRRLPDHVSAISDQPEIQGNRPRSLDLTSSGSPSTGRPWLIPLLLCACHITLVRAGFSRCECLSACFDGPTSLSRREYE</sequence>
<accession>A0ABV6SL13</accession>
<organism evidence="2 3">
    <name type="scientific">Azorhizophilus paspali</name>
    <name type="common">Azotobacter paspali</name>
    <dbReference type="NCBI Taxonomy" id="69963"/>
    <lineage>
        <taxon>Bacteria</taxon>
        <taxon>Pseudomonadati</taxon>
        <taxon>Pseudomonadota</taxon>
        <taxon>Gammaproteobacteria</taxon>
        <taxon>Pseudomonadales</taxon>
        <taxon>Pseudomonadaceae</taxon>
        <taxon>Azorhizophilus</taxon>
    </lineage>
</organism>
<evidence type="ECO:0000313" key="2">
    <source>
        <dbReference type="EMBL" id="MFC0710228.1"/>
    </source>
</evidence>
<evidence type="ECO:0000313" key="3">
    <source>
        <dbReference type="Proteomes" id="UP001589891"/>
    </source>
</evidence>
<protein>
    <submittedName>
        <fullName evidence="2">Uncharacterized protein</fullName>
    </submittedName>
</protein>
<feature type="compositionally biased region" description="Basic and acidic residues" evidence="1">
    <location>
        <begin position="42"/>
        <end position="52"/>
    </location>
</feature>
<dbReference type="EMBL" id="JBHLSS010000074">
    <property type="protein sequence ID" value="MFC0710228.1"/>
    <property type="molecule type" value="Genomic_DNA"/>
</dbReference>